<sequence>MPCEVLNFSCLPCSRRLRLTAWRKRQASKNFNASLQIR</sequence>
<keyword evidence="2" id="KW-1185">Reference proteome</keyword>
<name>A0ABN7Y6T8_9BURK</name>
<gene>
    <name evidence="1" type="ORF">LMG23992_00987</name>
</gene>
<proteinExistence type="predicted"/>
<accession>A0ABN7Y6T8</accession>
<dbReference type="Proteomes" id="UP000727654">
    <property type="component" value="Unassembled WGS sequence"/>
</dbReference>
<organism evidence="1 2">
    <name type="scientific">Cupriavidus laharis</name>
    <dbReference type="NCBI Taxonomy" id="151654"/>
    <lineage>
        <taxon>Bacteria</taxon>
        <taxon>Pseudomonadati</taxon>
        <taxon>Pseudomonadota</taxon>
        <taxon>Betaproteobacteria</taxon>
        <taxon>Burkholderiales</taxon>
        <taxon>Burkholderiaceae</taxon>
        <taxon>Cupriavidus</taxon>
    </lineage>
</organism>
<comment type="caution">
    <text evidence="1">The sequence shown here is derived from an EMBL/GenBank/DDBJ whole genome shotgun (WGS) entry which is preliminary data.</text>
</comment>
<evidence type="ECO:0000313" key="2">
    <source>
        <dbReference type="Proteomes" id="UP000727654"/>
    </source>
</evidence>
<reference evidence="1 2" key="1">
    <citation type="submission" date="2021-08" db="EMBL/GenBank/DDBJ databases">
        <authorList>
            <person name="Peeters C."/>
        </authorList>
    </citation>
    <scope>NUCLEOTIDE SEQUENCE [LARGE SCALE GENOMIC DNA]</scope>
    <source>
        <strain evidence="1 2">LMG 23992</strain>
    </source>
</reference>
<dbReference type="EMBL" id="CAJZAI010000002">
    <property type="protein sequence ID" value="CAG9168007.1"/>
    <property type="molecule type" value="Genomic_DNA"/>
</dbReference>
<protein>
    <submittedName>
        <fullName evidence="1">Uncharacterized protein</fullName>
    </submittedName>
</protein>
<evidence type="ECO:0000313" key="1">
    <source>
        <dbReference type="EMBL" id="CAG9168007.1"/>
    </source>
</evidence>